<keyword evidence="8" id="KW-0413">Isomerase</keyword>
<evidence type="ECO:0000313" key="17">
    <source>
        <dbReference type="Proteomes" id="UP000235589"/>
    </source>
</evidence>
<comment type="pathway">
    <text evidence="2">Glycolipid metabolism; diglucosyl-diacylglycerol biosynthesis.</text>
</comment>
<evidence type="ECO:0000256" key="1">
    <source>
        <dbReference type="ARBA" id="ARBA00001946"/>
    </source>
</evidence>
<dbReference type="GO" id="GO:0005975">
    <property type="term" value="P:carbohydrate metabolic process"/>
    <property type="evidence" value="ECO:0007669"/>
    <property type="project" value="InterPro"/>
</dbReference>
<evidence type="ECO:0000256" key="11">
    <source>
        <dbReference type="ARBA" id="ARBA00041467"/>
    </source>
</evidence>
<evidence type="ECO:0000256" key="4">
    <source>
        <dbReference type="ARBA" id="ARBA00010231"/>
    </source>
</evidence>
<dbReference type="InterPro" id="IPR005844">
    <property type="entry name" value="A-D-PHexomutase_a/b/a-I"/>
</dbReference>
<dbReference type="GO" id="GO:0006166">
    <property type="term" value="P:purine ribonucleoside salvage"/>
    <property type="evidence" value="ECO:0007669"/>
    <property type="project" value="TreeGrafter"/>
</dbReference>
<dbReference type="AlphaFoldDB" id="A0A2K9P392"/>
<dbReference type="Gene3D" id="3.40.120.10">
    <property type="entry name" value="Alpha-D-Glucose-1,6-Bisphosphate, subunit A, domain 3"/>
    <property type="match status" value="3"/>
</dbReference>
<keyword evidence="5" id="KW-0597">Phosphoprotein</keyword>
<dbReference type="InterPro" id="IPR005841">
    <property type="entry name" value="Alpha-D-phosphohexomutase_SF"/>
</dbReference>
<dbReference type="InterPro" id="IPR016066">
    <property type="entry name" value="A-D-PHexomutase_CS"/>
</dbReference>
<sequence>MEYLDEYARWINEADPETVAELESIKDDDAEIKDRFYKTLEFGTAGLRGVLGAGINRMNEYVVGQATQGLANQLIKTNGKDADLSVVIAYDSRHKSDVFAKEAAQILAANGIKVYLFEELKPVPELSFSIRYLKTTAGIAVTASHNPAKYNGYKAYGSDGAQLNPELATIVLDEIGKTDIFTGVKKMDFEQAIDQGMIVMIGDEVEEAYLDEVQKQCVNPELAKEKGDTLKFVYTPFHGAGNKPVRKILKRIGFNNVVVVKEQELPDGDFPTVESPNPENKEGFKLAIGYAKECGADLIVGTDPDSDRVGILVKNDKGEYVTFTGNQVGTLLSEYILSALAEKDAVPKDGYIVKTIVTTNIIQAICDAYGIEMKEVLTGFKFIGEKIKESEETGIGTYIFGFEESYGYLKGTYARDKDAVVATMLIAEMALYYQENGTSIFEQMDNIYKKYGYYKEEVVSVTLEGIEGLAKIKSTMDRLRENPPEMVAGKKVIAVRDYLTSERVDKLTGENSGILLPKSNVIYLELEDQNNFIIRPSGTEPKIKLYCLMKGETEEEANELLKLVKEDIDRIIE</sequence>
<gene>
    <name evidence="16" type="ORF">B9O19_01556</name>
</gene>
<evidence type="ECO:0000259" key="13">
    <source>
        <dbReference type="Pfam" id="PF02878"/>
    </source>
</evidence>
<evidence type="ECO:0000256" key="5">
    <source>
        <dbReference type="ARBA" id="ARBA00022553"/>
    </source>
</evidence>
<accession>A0A2K9P392</accession>
<dbReference type="KEGG" id="mpec:B9O19_01556"/>
<feature type="domain" description="Alpha-D-phosphohexomutase alpha/beta/alpha" evidence="15">
    <location>
        <begin position="325"/>
        <end position="451"/>
    </location>
</feature>
<dbReference type="CDD" id="cd05799">
    <property type="entry name" value="PGM2"/>
    <property type="match status" value="1"/>
</dbReference>
<proteinExistence type="inferred from homology"/>
<dbReference type="InterPro" id="IPR016055">
    <property type="entry name" value="A-D-PHexomutase_a/b/a-I/II/III"/>
</dbReference>
<dbReference type="SUPFAM" id="SSF55957">
    <property type="entry name" value="Phosphoglucomutase, C-terminal domain"/>
    <property type="match status" value="1"/>
</dbReference>
<dbReference type="InterPro" id="IPR005846">
    <property type="entry name" value="A-D-PHexomutase_a/b/a-III"/>
</dbReference>
<dbReference type="InterPro" id="IPR005845">
    <property type="entry name" value="A-D-PHexomutase_a/b/a-II"/>
</dbReference>
<comment type="cofactor">
    <cofactor evidence="1">
        <name>Mg(2+)</name>
        <dbReference type="ChEBI" id="CHEBI:18420"/>
    </cofactor>
</comment>
<dbReference type="OrthoDB" id="9806956at2"/>
<dbReference type="Pfam" id="PF02878">
    <property type="entry name" value="PGM_PMM_I"/>
    <property type="match status" value="1"/>
</dbReference>
<evidence type="ECO:0000256" key="6">
    <source>
        <dbReference type="ARBA" id="ARBA00022723"/>
    </source>
</evidence>
<evidence type="ECO:0000259" key="15">
    <source>
        <dbReference type="Pfam" id="PF02880"/>
    </source>
</evidence>
<dbReference type="Gene3D" id="3.30.310.50">
    <property type="entry name" value="Alpha-D-phosphohexomutase, C-terminal domain"/>
    <property type="match status" value="1"/>
</dbReference>
<comment type="similarity">
    <text evidence="4 12">Belongs to the phosphohexose mutase family.</text>
</comment>
<reference evidence="16 17" key="1">
    <citation type="submission" date="2017-04" db="EMBL/GenBank/DDBJ databases">
        <title>Monoglobus pectinilyticus 14 draft genome.</title>
        <authorList>
            <person name="Kim C."/>
            <person name="Rosendale D.I."/>
            <person name="Kelly W.J."/>
            <person name="Tannock G.W."/>
            <person name="Patchett M.L."/>
            <person name="Jordens J.Z."/>
        </authorList>
    </citation>
    <scope>NUCLEOTIDE SEQUENCE [LARGE SCALE GENOMIC DNA]</scope>
    <source>
        <strain evidence="16 17">14</strain>
    </source>
</reference>
<evidence type="ECO:0000256" key="12">
    <source>
        <dbReference type="RuleBase" id="RU004326"/>
    </source>
</evidence>
<dbReference type="Pfam" id="PF02879">
    <property type="entry name" value="PGM_PMM_II"/>
    <property type="match status" value="1"/>
</dbReference>
<dbReference type="GO" id="GO:0000287">
    <property type="term" value="F:magnesium ion binding"/>
    <property type="evidence" value="ECO:0007669"/>
    <property type="project" value="InterPro"/>
</dbReference>
<dbReference type="GeneID" id="98062950"/>
<keyword evidence="7 12" id="KW-0460">Magnesium</keyword>
<dbReference type="PANTHER" id="PTHR45745">
    <property type="entry name" value="PHOSPHOMANNOMUTASE 45A"/>
    <property type="match status" value="1"/>
</dbReference>
<dbReference type="PANTHER" id="PTHR45745:SF1">
    <property type="entry name" value="PHOSPHOGLUCOMUTASE 2B-RELATED"/>
    <property type="match status" value="1"/>
</dbReference>
<dbReference type="EMBL" id="CP020991">
    <property type="protein sequence ID" value="AUO19714.1"/>
    <property type="molecule type" value="Genomic_DNA"/>
</dbReference>
<evidence type="ECO:0000256" key="7">
    <source>
        <dbReference type="ARBA" id="ARBA00022842"/>
    </source>
</evidence>
<dbReference type="Proteomes" id="UP000235589">
    <property type="component" value="Chromosome"/>
</dbReference>
<dbReference type="PROSITE" id="PS00710">
    <property type="entry name" value="PGM_PMM"/>
    <property type="match status" value="1"/>
</dbReference>
<dbReference type="InterPro" id="IPR036900">
    <property type="entry name" value="A-D-PHexomutase_C_sf"/>
</dbReference>
<evidence type="ECO:0000256" key="3">
    <source>
        <dbReference type="ARBA" id="ARBA00005189"/>
    </source>
</evidence>
<keyword evidence="17" id="KW-1185">Reference proteome</keyword>
<evidence type="ECO:0000256" key="8">
    <source>
        <dbReference type="ARBA" id="ARBA00023235"/>
    </source>
</evidence>
<dbReference type="Pfam" id="PF02880">
    <property type="entry name" value="PGM_PMM_III"/>
    <property type="match status" value="1"/>
</dbReference>
<evidence type="ECO:0000313" key="16">
    <source>
        <dbReference type="EMBL" id="AUO19714.1"/>
    </source>
</evidence>
<organism evidence="16 17">
    <name type="scientific">Monoglobus pectinilyticus</name>
    <dbReference type="NCBI Taxonomy" id="1981510"/>
    <lineage>
        <taxon>Bacteria</taxon>
        <taxon>Bacillati</taxon>
        <taxon>Bacillota</taxon>
        <taxon>Clostridia</taxon>
        <taxon>Monoglobales</taxon>
        <taxon>Monoglobaceae</taxon>
        <taxon>Monoglobus</taxon>
    </lineage>
</organism>
<comment type="pathway">
    <text evidence="3">Lipid metabolism.</text>
</comment>
<evidence type="ECO:0000256" key="10">
    <source>
        <dbReference type="ARBA" id="ARBA00041398"/>
    </source>
</evidence>
<evidence type="ECO:0000256" key="9">
    <source>
        <dbReference type="ARBA" id="ARBA00039995"/>
    </source>
</evidence>
<dbReference type="SUPFAM" id="SSF53738">
    <property type="entry name" value="Phosphoglucomutase, first 3 domains"/>
    <property type="match status" value="3"/>
</dbReference>
<evidence type="ECO:0000256" key="2">
    <source>
        <dbReference type="ARBA" id="ARBA00005164"/>
    </source>
</evidence>
<dbReference type="GO" id="GO:0008973">
    <property type="term" value="F:phosphopentomutase activity"/>
    <property type="evidence" value="ECO:0007669"/>
    <property type="project" value="TreeGrafter"/>
</dbReference>
<protein>
    <recommendedName>
        <fullName evidence="9">Phosphoglucomutase</fullName>
    </recommendedName>
    <alternativeName>
        <fullName evidence="11">Alpha-phosphoglucomutase</fullName>
    </alternativeName>
    <alternativeName>
        <fullName evidence="10">Glucose phosphomutase</fullName>
    </alternativeName>
</protein>
<feature type="domain" description="Alpha-D-phosphohexomutase alpha/beta/alpha" evidence="13">
    <location>
        <begin position="41"/>
        <end position="177"/>
    </location>
</feature>
<dbReference type="PRINTS" id="PR00509">
    <property type="entry name" value="PGMPMM"/>
</dbReference>
<dbReference type="RefSeq" id="WP_102365895.1">
    <property type="nucleotide sequence ID" value="NZ_CP020991.1"/>
</dbReference>
<feature type="domain" description="Alpha-D-phosphohexomutase alpha/beta/alpha" evidence="14">
    <location>
        <begin position="208"/>
        <end position="314"/>
    </location>
</feature>
<keyword evidence="6 12" id="KW-0479">Metal-binding</keyword>
<evidence type="ECO:0000259" key="14">
    <source>
        <dbReference type="Pfam" id="PF02879"/>
    </source>
</evidence>
<name>A0A2K9P392_9FIRM</name>